<sequence length="242" mass="28694">MRLTNNSGIGYQQTLLVNFQFLKERYILSFIQIVIIHLHKVQTCQIYHNQLLSFSMPFSSKNLTLTIFLVEGLLMYRPFANCVKEAIFFDHGFLHWNHLSKNYFNYQFSIQQKLINKWLIEQCVSLRMIVSKSYLRALKYSHSLFSSLNNLITIQTAISFFSYLKRLITKRLIKSQIITIQISYTPFRTLKQKRNQSNLKKWQTNLIINPKTKLKNETIIPYSDTRFFLEHNGHNNGNISLI</sequence>
<dbReference type="GO" id="GO:0007165">
    <property type="term" value="P:signal transduction"/>
    <property type="evidence" value="ECO:0007669"/>
    <property type="project" value="InterPro"/>
</dbReference>
<dbReference type="EMBL" id="CAJJDM010000003">
    <property type="protein sequence ID" value="CAD8044088.1"/>
    <property type="molecule type" value="Genomic_DNA"/>
</dbReference>
<protein>
    <submittedName>
        <fullName evidence="1">Uncharacterized protein</fullName>
    </submittedName>
</protein>
<organism evidence="1 2">
    <name type="scientific">Paramecium primaurelia</name>
    <dbReference type="NCBI Taxonomy" id="5886"/>
    <lineage>
        <taxon>Eukaryota</taxon>
        <taxon>Sar</taxon>
        <taxon>Alveolata</taxon>
        <taxon>Ciliophora</taxon>
        <taxon>Intramacronucleata</taxon>
        <taxon>Oligohymenophorea</taxon>
        <taxon>Peniculida</taxon>
        <taxon>Parameciidae</taxon>
        <taxon>Paramecium</taxon>
    </lineage>
</organism>
<dbReference type="Pfam" id="PF01603">
    <property type="entry name" value="B56"/>
    <property type="match status" value="1"/>
</dbReference>
<accession>A0A8S1K0Z9</accession>
<dbReference type="InterPro" id="IPR002554">
    <property type="entry name" value="PP2A_B56"/>
</dbReference>
<comment type="caution">
    <text evidence="1">The sequence shown here is derived from an EMBL/GenBank/DDBJ whole genome shotgun (WGS) entry which is preliminary data.</text>
</comment>
<dbReference type="Proteomes" id="UP000688137">
    <property type="component" value="Unassembled WGS sequence"/>
</dbReference>
<reference evidence="1" key="1">
    <citation type="submission" date="2021-01" db="EMBL/GenBank/DDBJ databases">
        <authorList>
            <consortium name="Genoscope - CEA"/>
            <person name="William W."/>
        </authorList>
    </citation>
    <scope>NUCLEOTIDE SEQUENCE</scope>
</reference>
<evidence type="ECO:0000313" key="2">
    <source>
        <dbReference type="Proteomes" id="UP000688137"/>
    </source>
</evidence>
<dbReference type="GO" id="GO:0019888">
    <property type="term" value="F:protein phosphatase regulator activity"/>
    <property type="evidence" value="ECO:0007669"/>
    <property type="project" value="InterPro"/>
</dbReference>
<keyword evidence="2" id="KW-1185">Reference proteome</keyword>
<dbReference type="AlphaFoldDB" id="A0A8S1K0Z9"/>
<gene>
    <name evidence="1" type="ORF">PPRIM_AZ9-3.1.T0060170</name>
</gene>
<proteinExistence type="predicted"/>
<name>A0A8S1K0Z9_PARPR</name>
<evidence type="ECO:0000313" key="1">
    <source>
        <dbReference type="EMBL" id="CAD8044088.1"/>
    </source>
</evidence>
<dbReference type="GO" id="GO:0000159">
    <property type="term" value="C:protein phosphatase type 2A complex"/>
    <property type="evidence" value="ECO:0007669"/>
    <property type="project" value="InterPro"/>
</dbReference>